<comment type="pathway">
    <text evidence="1 6">Carbohydrate biosynthesis; dTDP-L-rhamnose biosynthesis.</text>
</comment>
<keyword evidence="9" id="KW-1185">Reference proteome</keyword>
<comment type="similarity">
    <text evidence="2 6">Belongs to the dTDP-4-dehydrorhamnose reductase family.</text>
</comment>
<dbReference type="Pfam" id="PF04321">
    <property type="entry name" value="RmlD_sub_bind"/>
    <property type="match status" value="1"/>
</dbReference>
<dbReference type="EC" id="1.1.1.133" evidence="3 6"/>
<evidence type="ECO:0000313" key="9">
    <source>
        <dbReference type="Proteomes" id="UP001595848"/>
    </source>
</evidence>
<dbReference type="Proteomes" id="UP001595848">
    <property type="component" value="Unassembled WGS sequence"/>
</dbReference>
<evidence type="ECO:0000256" key="1">
    <source>
        <dbReference type="ARBA" id="ARBA00004781"/>
    </source>
</evidence>
<evidence type="ECO:0000259" key="7">
    <source>
        <dbReference type="Pfam" id="PF04321"/>
    </source>
</evidence>
<evidence type="ECO:0000256" key="5">
    <source>
        <dbReference type="ARBA" id="ARBA00048200"/>
    </source>
</evidence>
<comment type="catalytic activity">
    <reaction evidence="5 6">
        <text>dTDP-beta-L-rhamnose + NADP(+) = dTDP-4-dehydro-beta-L-rhamnose + NADPH + H(+)</text>
        <dbReference type="Rhea" id="RHEA:21796"/>
        <dbReference type="ChEBI" id="CHEBI:15378"/>
        <dbReference type="ChEBI" id="CHEBI:57510"/>
        <dbReference type="ChEBI" id="CHEBI:57783"/>
        <dbReference type="ChEBI" id="CHEBI:58349"/>
        <dbReference type="ChEBI" id="CHEBI:62830"/>
        <dbReference type="EC" id="1.1.1.133"/>
    </reaction>
</comment>
<gene>
    <name evidence="8" type="primary">rfbD</name>
    <name evidence="8" type="ORF">ACFOY1_08670</name>
</gene>
<evidence type="ECO:0000256" key="4">
    <source>
        <dbReference type="ARBA" id="ARBA00017099"/>
    </source>
</evidence>
<organism evidence="8 9">
    <name type="scientific">Candidimonas humi</name>
    <dbReference type="NCBI Taxonomy" id="683355"/>
    <lineage>
        <taxon>Bacteria</taxon>
        <taxon>Pseudomonadati</taxon>
        <taxon>Pseudomonadota</taxon>
        <taxon>Betaproteobacteria</taxon>
        <taxon>Burkholderiales</taxon>
        <taxon>Alcaligenaceae</taxon>
        <taxon>Candidimonas</taxon>
    </lineage>
</organism>
<protein>
    <recommendedName>
        <fullName evidence="4 6">dTDP-4-dehydrorhamnose reductase</fullName>
        <ecNumber evidence="3 6">1.1.1.133</ecNumber>
    </recommendedName>
</protein>
<dbReference type="GO" id="GO:0008831">
    <property type="term" value="F:dTDP-4-dehydrorhamnose reductase activity"/>
    <property type="evidence" value="ECO:0007669"/>
    <property type="project" value="UniProtKB-EC"/>
</dbReference>
<evidence type="ECO:0000256" key="3">
    <source>
        <dbReference type="ARBA" id="ARBA00012929"/>
    </source>
</evidence>
<comment type="caution">
    <text evidence="8">The sequence shown here is derived from an EMBL/GenBank/DDBJ whole genome shotgun (WGS) entry which is preliminary data.</text>
</comment>
<dbReference type="InterPro" id="IPR005913">
    <property type="entry name" value="dTDP_dehydrorham_reduct"/>
</dbReference>
<dbReference type="RefSeq" id="WP_217963627.1">
    <property type="nucleotide sequence ID" value="NZ_JAHTBN010000002.1"/>
</dbReference>
<sequence length="297" mass="32040">MNILLLGKDGQVGRELQRTLLPLGRLTALGRKGADLGDLAHLQNLLQTHHPGIIVNAAAYTAVDRAETDADTAYRINAEAVQVLADHAWRSGALLVHYSTDYVFDGTKAQPYLETDETRPQNVYGRSKLAGEAAILESRCAALVLRTSWVFSSQGNNFVKTMLRLARERDGLSIVDDQTGAPTSAELIADVTALAIAAWRKEIIASGLYHLTAAGSTTWYGLARHVLQRAQDNGAKLRTGPDGLRPIGTAEYPLPAPRPKNSCLDTSKLSTALGLQLPDWTAHANRAVDQLTGGDSR</sequence>
<dbReference type="NCBIfam" id="NF007440">
    <property type="entry name" value="PRK09987.1"/>
    <property type="match status" value="1"/>
</dbReference>
<evidence type="ECO:0000256" key="6">
    <source>
        <dbReference type="RuleBase" id="RU364082"/>
    </source>
</evidence>
<evidence type="ECO:0000256" key="2">
    <source>
        <dbReference type="ARBA" id="ARBA00010944"/>
    </source>
</evidence>
<evidence type="ECO:0000313" key="8">
    <source>
        <dbReference type="EMBL" id="MFC4201025.1"/>
    </source>
</evidence>
<name>A0ABV8NYT6_9BURK</name>
<keyword evidence="6 8" id="KW-0560">Oxidoreductase</keyword>
<comment type="function">
    <text evidence="6">Catalyzes the reduction of dTDP-6-deoxy-L-lyxo-4-hexulose to yield dTDP-L-rhamnose.</text>
</comment>
<dbReference type="PANTHER" id="PTHR10491">
    <property type="entry name" value="DTDP-4-DEHYDRORHAMNOSE REDUCTASE"/>
    <property type="match status" value="1"/>
</dbReference>
<dbReference type="PANTHER" id="PTHR10491:SF4">
    <property type="entry name" value="METHIONINE ADENOSYLTRANSFERASE 2 SUBUNIT BETA"/>
    <property type="match status" value="1"/>
</dbReference>
<keyword evidence="6" id="KW-0521">NADP</keyword>
<comment type="cofactor">
    <cofactor evidence="6">
        <name>Mg(2+)</name>
        <dbReference type="ChEBI" id="CHEBI:18420"/>
    </cofactor>
    <text evidence="6">Binds 1 Mg(2+) ion per monomer.</text>
</comment>
<dbReference type="NCBIfam" id="TIGR01214">
    <property type="entry name" value="rmlD"/>
    <property type="match status" value="1"/>
</dbReference>
<reference evidence="9" key="1">
    <citation type="journal article" date="2019" name="Int. J. Syst. Evol. Microbiol.">
        <title>The Global Catalogue of Microorganisms (GCM) 10K type strain sequencing project: providing services to taxonomists for standard genome sequencing and annotation.</title>
        <authorList>
            <consortium name="The Broad Institute Genomics Platform"/>
            <consortium name="The Broad Institute Genome Sequencing Center for Infectious Disease"/>
            <person name="Wu L."/>
            <person name="Ma J."/>
        </authorList>
    </citation>
    <scope>NUCLEOTIDE SEQUENCE [LARGE SCALE GENOMIC DNA]</scope>
    <source>
        <strain evidence="9">LMG 24813</strain>
    </source>
</reference>
<accession>A0ABV8NYT6</accession>
<proteinExistence type="inferred from homology"/>
<dbReference type="InterPro" id="IPR029903">
    <property type="entry name" value="RmlD-like-bd"/>
</dbReference>
<dbReference type="CDD" id="cd05254">
    <property type="entry name" value="dTDP_HR_like_SDR_e"/>
    <property type="match status" value="1"/>
</dbReference>
<feature type="domain" description="RmlD-like substrate binding" evidence="7">
    <location>
        <begin position="1"/>
        <end position="291"/>
    </location>
</feature>
<dbReference type="EMBL" id="JBHSBV010000003">
    <property type="protein sequence ID" value="MFC4201025.1"/>
    <property type="molecule type" value="Genomic_DNA"/>
</dbReference>